<organism evidence="2 3">
    <name type="scientific">Popillia japonica</name>
    <name type="common">Japanese beetle</name>
    <dbReference type="NCBI Taxonomy" id="7064"/>
    <lineage>
        <taxon>Eukaryota</taxon>
        <taxon>Metazoa</taxon>
        <taxon>Ecdysozoa</taxon>
        <taxon>Arthropoda</taxon>
        <taxon>Hexapoda</taxon>
        <taxon>Insecta</taxon>
        <taxon>Pterygota</taxon>
        <taxon>Neoptera</taxon>
        <taxon>Endopterygota</taxon>
        <taxon>Coleoptera</taxon>
        <taxon>Polyphaga</taxon>
        <taxon>Scarabaeiformia</taxon>
        <taxon>Scarabaeidae</taxon>
        <taxon>Rutelinae</taxon>
        <taxon>Popillia</taxon>
    </lineage>
</organism>
<sequence>MWPGWKQYEVVCTNERAKVEYIEKFKQYLIFKINFILENERVFVQEDANKKSCRMVSQEIQTDPISKKNKPDAPYNLVISGQPNVLNNIVFIEMDGDIVIKQHAEKPWKPLTVAEFLNYSFVFVSIKLPDLELSRSNLHEFQRYITECGDSATAPAVDFITYIRKRNLSSKPQVYSIDYLHAYCKQFVDVMKNVPGINKVKITELEVVFRQFLLDIKESNVFSCTNSAGKDVNTMATDTCVCFNIGKKTYIRNKKMVVHNDNQKESNAINFCEILIPRMAYTLAKFCAEEDTTTEDTSFKSLNEINEQVNKKSPELYKFVEAVNNSVAYQCLLCPKVYTGERAYIDILDHYRFLHKGEQSVLCFSCRKQFTIAKLAGSRWSHECSEDNPAATTSTSNNHEQPPPVTTNSSIGISDILLSGRSTISVDDLLKKQTGAVVNGPQNNRILATKTTNNAVITTLPVVRVAASNTIMPSASVLLAVAPTSSIKPAIPNTIAITSNPVSTPTNTASIPSSSALVTDANNVLNTVISTSSPEINTNIFDINQINDVIKSEIEEESMITEENNAEITLLNPLIHSSESFNSVSPPDIVTDNSTQPAEIMSEATPMESIDTVSALPVPSITDTSVETEVLNSDTISAPPIIDSESLSDPVTMTLTELSEADI</sequence>
<evidence type="ECO:0008006" key="4">
    <source>
        <dbReference type="Google" id="ProtNLM"/>
    </source>
</evidence>
<gene>
    <name evidence="2" type="ORF">QE152_g4067</name>
</gene>
<dbReference type="EMBL" id="JASPKY010000019">
    <property type="protein sequence ID" value="KAK9752522.1"/>
    <property type="molecule type" value="Genomic_DNA"/>
</dbReference>
<name>A0AAW1N1K6_POPJA</name>
<protein>
    <recommendedName>
        <fullName evidence="4">C2H2-type domain-containing protein</fullName>
    </recommendedName>
</protein>
<comment type="caution">
    <text evidence="2">The sequence shown here is derived from an EMBL/GenBank/DDBJ whole genome shotgun (WGS) entry which is preliminary data.</text>
</comment>
<dbReference type="AlphaFoldDB" id="A0AAW1N1K6"/>
<keyword evidence="3" id="KW-1185">Reference proteome</keyword>
<evidence type="ECO:0000313" key="3">
    <source>
        <dbReference type="Proteomes" id="UP001458880"/>
    </source>
</evidence>
<reference evidence="2 3" key="1">
    <citation type="journal article" date="2024" name="BMC Genomics">
        <title>De novo assembly and annotation of Popillia japonica's genome with initial clues to its potential as an invasive pest.</title>
        <authorList>
            <person name="Cucini C."/>
            <person name="Boschi S."/>
            <person name="Funari R."/>
            <person name="Cardaioli E."/>
            <person name="Iannotti N."/>
            <person name="Marturano G."/>
            <person name="Paoli F."/>
            <person name="Bruttini M."/>
            <person name="Carapelli A."/>
            <person name="Frati F."/>
            <person name="Nardi F."/>
        </authorList>
    </citation>
    <scope>NUCLEOTIDE SEQUENCE [LARGE SCALE GENOMIC DNA]</scope>
    <source>
        <strain evidence="2">DMR45628</strain>
    </source>
</reference>
<dbReference type="Proteomes" id="UP001458880">
    <property type="component" value="Unassembled WGS sequence"/>
</dbReference>
<feature type="region of interest" description="Disordered" evidence="1">
    <location>
        <begin position="384"/>
        <end position="409"/>
    </location>
</feature>
<feature type="compositionally biased region" description="Polar residues" evidence="1">
    <location>
        <begin position="390"/>
        <end position="400"/>
    </location>
</feature>
<evidence type="ECO:0000256" key="1">
    <source>
        <dbReference type="SAM" id="MobiDB-lite"/>
    </source>
</evidence>
<accession>A0AAW1N1K6</accession>
<proteinExistence type="predicted"/>
<evidence type="ECO:0000313" key="2">
    <source>
        <dbReference type="EMBL" id="KAK9752522.1"/>
    </source>
</evidence>